<dbReference type="AlphaFoldDB" id="F7VES6"/>
<evidence type="ECO:0000313" key="1">
    <source>
        <dbReference type="EMBL" id="GAA08871.1"/>
    </source>
</evidence>
<sequence>MDDRRYMGVAVGEVRLFCAKQQFDIASHLQTEKPEGWHADMGWQGVAWTNGNAELPLQDHLAHGKMGILSMTICAAGPYIKDNQRTAKTAKSA</sequence>
<organism evidence="1 2">
    <name type="scientific">Acetobacter tropicalis NBRC 101654</name>
    <dbReference type="NCBI Taxonomy" id="749388"/>
    <lineage>
        <taxon>Bacteria</taxon>
        <taxon>Pseudomonadati</taxon>
        <taxon>Pseudomonadota</taxon>
        <taxon>Alphaproteobacteria</taxon>
        <taxon>Acetobacterales</taxon>
        <taxon>Acetobacteraceae</taxon>
        <taxon>Acetobacter</taxon>
    </lineage>
</organism>
<name>F7VES6_9PROT</name>
<proteinExistence type="predicted"/>
<comment type="caution">
    <text evidence="1">The sequence shown here is derived from an EMBL/GenBank/DDBJ whole genome shotgun (WGS) entry which is preliminary data.</text>
</comment>
<protein>
    <submittedName>
        <fullName evidence="1">Outer membrane protein</fullName>
    </submittedName>
</protein>
<dbReference type="EMBL" id="BABS01000053">
    <property type="protein sequence ID" value="GAA08871.1"/>
    <property type="molecule type" value="Genomic_DNA"/>
</dbReference>
<gene>
    <name evidence="1" type="ORF">ATPR_1875</name>
</gene>
<accession>F7VES6</accession>
<dbReference type="Proteomes" id="UP000004319">
    <property type="component" value="Unassembled WGS sequence"/>
</dbReference>
<evidence type="ECO:0000313" key="2">
    <source>
        <dbReference type="Proteomes" id="UP000004319"/>
    </source>
</evidence>
<reference evidence="1 2" key="1">
    <citation type="journal article" date="2011" name="Biochem. Biophys. Res. Commun.">
        <title>Increased number of Arginine-based salt bridges contributes to the thermotolerance of thermotolerant acetic acid bacteria, Acetobacter tropicalis SKU1100.</title>
        <authorList>
            <person name="Matsutani M."/>
            <person name="Hirakawa H."/>
            <person name="Nishikura M."/>
            <person name="Soemphol W."/>
            <person name="Ali I.A.I."/>
            <person name="Yakushi T."/>
            <person name="Matsushita K."/>
        </authorList>
    </citation>
    <scope>NUCLEOTIDE SEQUENCE [LARGE SCALE GENOMIC DNA]</scope>
    <source>
        <strain evidence="1 2">NBRC 101654</strain>
    </source>
</reference>